<dbReference type="Proteomes" id="UP000179279">
    <property type="component" value="Unassembled WGS sequence"/>
</dbReference>
<dbReference type="Gene3D" id="2.40.300.10">
    <property type="entry name" value="Head decoration protein D"/>
    <property type="match status" value="1"/>
</dbReference>
<reference evidence="1 2" key="1">
    <citation type="journal article" date="2016" name="Nat. Commun.">
        <title>Thousands of microbial genomes shed light on interconnected biogeochemical processes in an aquifer system.</title>
        <authorList>
            <person name="Anantharaman K."/>
            <person name="Brown C.T."/>
            <person name="Hug L.A."/>
            <person name="Sharon I."/>
            <person name="Castelle C.J."/>
            <person name="Probst A.J."/>
            <person name="Thomas B.C."/>
            <person name="Singh A."/>
            <person name="Wilkins M.J."/>
            <person name="Karaoz U."/>
            <person name="Brodie E.L."/>
            <person name="Williams K.H."/>
            <person name="Hubbard S.S."/>
            <person name="Banfield J.F."/>
        </authorList>
    </citation>
    <scope>NUCLEOTIDE SEQUENCE [LARGE SCALE GENOMIC DNA]</scope>
</reference>
<dbReference type="EMBL" id="MHDA01000021">
    <property type="protein sequence ID" value="OGY32234.1"/>
    <property type="molecule type" value="Genomic_DNA"/>
</dbReference>
<accession>A0A1G1WX15</accession>
<dbReference type="AlphaFoldDB" id="A0A1G1WX15"/>
<name>A0A1G1WX15_9BACT</name>
<proteinExistence type="predicted"/>
<protein>
    <submittedName>
        <fullName evidence="1">Uncharacterized protein</fullName>
    </submittedName>
</protein>
<evidence type="ECO:0000313" key="2">
    <source>
        <dbReference type="Proteomes" id="UP000179279"/>
    </source>
</evidence>
<gene>
    <name evidence="1" type="ORF">A3A57_00500</name>
</gene>
<comment type="caution">
    <text evidence="1">The sequence shown here is derived from an EMBL/GenBank/DDBJ whole genome shotgun (WGS) entry which is preliminary data.</text>
</comment>
<evidence type="ECO:0000313" key="1">
    <source>
        <dbReference type="EMBL" id="OGY32234.1"/>
    </source>
</evidence>
<dbReference type="Gene3D" id="2.60.120.260">
    <property type="entry name" value="Galactose-binding domain-like"/>
    <property type="match status" value="1"/>
</dbReference>
<organism evidence="1 2">
    <name type="scientific">Candidatus Woykebacteria bacterium RIFCSPLOWO2_01_FULL_41_12</name>
    <dbReference type="NCBI Taxonomy" id="1802604"/>
    <lineage>
        <taxon>Bacteria</taxon>
        <taxon>Candidatus Woykeibacteriota</taxon>
    </lineage>
</organism>
<sequence>MTFYNTPGASPTYRSGLEITANAVSSLTTTITDAIIINSEGAGTTIITDAVDASDSDIVNAINIGANVILGTTGTIDFTNFDVSSNGNVWQTGGINALGDQGSMVPNTGFEIYTTTSGVADGWAKGTSGTAAVAITTSSPAQGTNSQTLQANSGANWSWIYSLCFPITGGQTYNMYDRIKSNTTTTTGHYLRLATYTTLANCTALSSATNYDSVSNAGVSTSYAFAGGAITPASTQLWAQVIIFNFVPNVTSTFTVDSVRVTPSALTTGVDVAEQFPANPDNIPDPGDIVTLGQPSSIGIAYVTKTTNSYDQKVLGVVSTNPGLTLDDGQDYTKVPIALAGRVLVKVSTENGPIEVGDPLTSSSTPGVAMKATKSGPIVGKALEGFNPSDPSSPSETSQSSFGKIMVFVSVGWYVAPLETSDPQPLTSFDAIDAQKLTAGAVAADKLVIGGNETDLNRSNQIATDSARLLNTEITNDLVATISAHARTIWTNSAGQIIAWVNDLGEAFFKTIDSLVINVRKLIVKDEVVVAKEAKISGTASFSPGDTEVKIDSDKVNADSLIYVTSTTKTGGLVLYIKEKVPGQSFTVALEKPPEASQLGVSEEATPSAPRPIELNWLIINQE</sequence>